<dbReference type="Proteomes" id="UP000183994">
    <property type="component" value="Unassembled WGS sequence"/>
</dbReference>
<evidence type="ECO:0000313" key="2">
    <source>
        <dbReference type="Proteomes" id="UP000183994"/>
    </source>
</evidence>
<gene>
    <name evidence="1" type="ORF">SAMN02745216_01048</name>
</gene>
<evidence type="ECO:0008006" key="3">
    <source>
        <dbReference type="Google" id="ProtNLM"/>
    </source>
</evidence>
<accession>A0A1M6GM80</accession>
<dbReference type="STRING" id="1121393.SAMN02745216_01048"/>
<dbReference type="RefSeq" id="WP_073473674.1">
    <property type="nucleotide sequence ID" value="NZ_FQZU01000004.1"/>
</dbReference>
<evidence type="ECO:0000313" key="1">
    <source>
        <dbReference type="EMBL" id="SHJ11040.1"/>
    </source>
</evidence>
<dbReference type="Gene3D" id="3.40.50.12370">
    <property type="match status" value="1"/>
</dbReference>
<name>A0A1M6GM80_9BACT</name>
<dbReference type="EMBL" id="FQZU01000004">
    <property type="protein sequence ID" value="SHJ11040.1"/>
    <property type="molecule type" value="Genomic_DNA"/>
</dbReference>
<keyword evidence="2" id="KW-1185">Reference proteome</keyword>
<organism evidence="1 2">
    <name type="scientific">Desulfatibacillum alkenivorans DSM 16219</name>
    <dbReference type="NCBI Taxonomy" id="1121393"/>
    <lineage>
        <taxon>Bacteria</taxon>
        <taxon>Pseudomonadati</taxon>
        <taxon>Thermodesulfobacteriota</taxon>
        <taxon>Desulfobacteria</taxon>
        <taxon>Desulfobacterales</taxon>
        <taxon>Desulfatibacillaceae</taxon>
        <taxon>Desulfatibacillum</taxon>
    </lineage>
</organism>
<dbReference type="OrthoDB" id="9804721at2"/>
<proteinExistence type="predicted"/>
<dbReference type="AlphaFoldDB" id="A0A1M6GM80"/>
<sequence>MVNSLLHVFRNNAFGRETFMQSLYFCKTLDFTLRVYIPRHSKFLMYFENEVTQVDLDQSYLSDPETAQEHVEALAKKAGVSVDFLTPKDFTASTLPDVPIGFDCMCCPRSMSDKTSRIGLGYVGPKVRRIAVAAPFPVLVTSLCYKPWNSVAVFFGGSANAFKALSMGLSLSRRSGMPLDLFTIEEGDVNRETLDNLLQAREMTSVVEEGVREWHFLSKSKLEDNLYEIPPDALTVIGAYGHGMIREALFGSKLEVIQSQIINNMMIVGPKCRVF</sequence>
<reference evidence="2" key="1">
    <citation type="submission" date="2016-11" db="EMBL/GenBank/DDBJ databases">
        <authorList>
            <person name="Varghese N."/>
            <person name="Submissions S."/>
        </authorList>
    </citation>
    <scope>NUCLEOTIDE SEQUENCE [LARGE SCALE GENOMIC DNA]</scope>
    <source>
        <strain evidence="2">DSM 16219</strain>
    </source>
</reference>
<protein>
    <recommendedName>
        <fullName evidence="3">Nucleotide-binding universal stress protein, UspA family</fullName>
    </recommendedName>
</protein>